<dbReference type="AlphaFoldDB" id="A0A4Z1GJI7"/>
<reference evidence="1 2" key="1">
    <citation type="submission" date="2017-12" db="EMBL/GenBank/DDBJ databases">
        <title>Comparative genomics of Botrytis spp.</title>
        <authorList>
            <person name="Valero-Jimenez C.A."/>
            <person name="Tapia P."/>
            <person name="Veloso J."/>
            <person name="Silva-Moreno E."/>
            <person name="Staats M."/>
            <person name="Valdes J.H."/>
            <person name="Van Kan J.A.L."/>
        </authorList>
    </citation>
    <scope>NUCLEOTIDE SEQUENCE [LARGE SCALE GENOMIC DNA]</scope>
    <source>
        <strain evidence="1 2">Bh0001</strain>
    </source>
</reference>
<evidence type="ECO:0000313" key="1">
    <source>
        <dbReference type="EMBL" id="TGO35359.1"/>
    </source>
</evidence>
<evidence type="ECO:0000313" key="2">
    <source>
        <dbReference type="Proteomes" id="UP000297814"/>
    </source>
</evidence>
<keyword evidence="2" id="KW-1185">Reference proteome</keyword>
<accession>A0A4Z1GJI7</accession>
<dbReference type="EMBL" id="PQXK01000161">
    <property type="protein sequence ID" value="TGO35359.1"/>
    <property type="molecule type" value="Genomic_DNA"/>
</dbReference>
<protein>
    <submittedName>
        <fullName evidence="1">Uncharacterized protein</fullName>
    </submittedName>
</protein>
<comment type="caution">
    <text evidence="1">The sequence shown here is derived from an EMBL/GenBank/DDBJ whole genome shotgun (WGS) entry which is preliminary data.</text>
</comment>
<organism evidence="1 2">
    <name type="scientific">Botrytis hyacinthi</name>
    <dbReference type="NCBI Taxonomy" id="278943"/>
    <lineage>
        <taxon>Eukaryota</taxon>
        <taxon>Fungi</taxon>
        <taxon>Dikarya</taxon>
        <taxon>Ascomycota</taxon>
        <taxon>Pezizomycotina</taxon>
        <taxon>Leotiomycetes</taxon>
        <taxon>Helotiales</taxon>
        <taxon>Sclerotiniaceae</taxon>
        <taxon>Botrytis</taxon>
    </lineage>
</organism>
<proteinExistence type="predicted"/>
<name>A0A4Z1GJI7_9HELO</name>
<gene>
    <name evidence="1" type="ORF">BHYA_0161g00230</name>
</gene>
<sequence length="369" mass="42416">MAFGDLIIGDEKVHKTIRNIKINIVTDFGARGLFLAGLTSSTILQSLMELIEDGWMVANSQARKDLGDCFPYSKSEDEEVGDMEFEAPELPDSTFMNASFLGRQERSHDSLFAGRRDSVHNRALRMYTKQSDKEEREKKYLSFSYLLLIITPLKVKERRSTVRITRTRVYDLGQYDVPVSDRTHLPVMLQFYVLTDMQLLLKEACFKWLKKYHPGVLASCHCTHELDTEFHLFHRRLNGHEIKENTLRLSANQEPITFLGLLWKVEQIRHSAVHRTPRLAIEILDKMLEDAIQLTEMLNYAKAVVDLRIFREFVSTCAGNIHGGLRIEGGGRSFNVSHTRSTTNKDSSMLTVLDEIFEITVAEMRSVRV</sequence>
<dbReference type="Proteomes" id="UP000297814">
    <property type="component" value="Unassembled WGS sequence"/>
</dbReference>